<evidence type="ECO:0000313" key="1">
    <source>
        <dbReference type="EMBL" id="KAL3119748.1"/>
    </source>
</evidence>
<name>A0ABD2LWY4_9BILA</name>
<comment type="caution">
    <text evidence="1">The sequence shown here is derived from an EMBL/GenBank/DDBJ whole genome shotgun (WGS) entry which is preliminary data.</text>
</comment>
<dbReference type="EMBL" id="JBICBT010000235">
    <property type="protein sequence ID" value="KAL3119748.1"/>
    <property type="molecule type" value="Genomic_DNA"/>
</dbReference>
<dbReference type="AlphaFoldDB" id="A0ABD2LWY4"/>
<evidence type="ECO:0000313" key="2">
    <source>
        <dbReference type="Proteomes" id="UP001620626"/>
    </source>
</evidence>
<protein>
    <submittedName>
        <fullName evidence="1">Uncharacterized protein</fullName>
    </submittedName>
</protein>
<organism evidence="1 2">
    <name type="scientific">Heterodera trifolii</name>
    <dbReference type="NCBI Taxonomy" id="157864"/>
    <lineage>
        <taxon>Eukaryota</taxon>
        <taxon>Metazoa</taxon>
        <taxon>Ecdysozoa</taxon>
        <taxon>Nematoda</taxon>
        <taxon>Chromadorea</taxon>
        <taxon>Rhabditida</taxon>
        <taxon>Tylenchina</taxon>
        <taxon>Tylenchomorpha</taxon>
        <taxon>Tylenchoidea</taxon>
        <taxon>Heteroderidae</taxon>
        <taxon>Heteroderinae</taxon>
        <taxon>Heterodera</taxon>
    </lineage>
</organism>
<gene>
    <name evidence="1" type="ORF">niasHT_006006</name>
</gene>
<dbReference type="Proteomes" id="UP001620626">
    <property type="component" value="Unassembled WGS sequence"/>
</dbReference>
<accession>A0ABD2LWY4</accession>
<sequence length="118" mass="12863">MSGCGMYVANIDDSISNTISSYDDDCTAERRPPIESRAEIVDAFEVGAGTRHGPFVLDAKSPSNMRLPAAARTKMVNNSGSPVPQAHPLAIPSPLPSALHLCQFRLRVRFFLRVLPRL</sequence>
<proteinExistence type="predicted"/>
<reference evidence="1 2" key="1">
    <citation type="submission" date="2024-10" db="EMBL/GenBank/DDBJ databases">
        <authorList>
            <person name="Kim D."/>
        </authorList>
    </citation>
    <scope>NUCLEOTIDE SEQUENCE [LARGE SCALE GENOMIC DNA]</scope>
    <source>
        <strain evidence="1">BH-2024</strain>
    </source>
</reference>
<keyword evidence="2" id="KW-1185">Reference proteome</keyword>